<dbReference type="InterPro" id="IPR053170">
    <property type="entry name" value="Transcription_regulator"/>
</dbReference>
<accession>A0A1I5TCG8</accession>
<proteinExistence type="predicted"/>
<evidence type="ECO:0000313" key="3">
    <source>
        <dbReference type="Proteomes" id="UP000199031"/>
    </source>
</evidence>
<reference evidence="2 3" key="1">
    <citation type="submission" date="2016-10" db="EMBL/GenBank/DDBJ databases">
        <authorList>
            <person name="de Groot N.N."/>
        </authorList>
    </citation>
    <scope>NUCLEOTIDE SEQUENCE [LARGE SCALE GENOMIC DNA]</scope>
    <source>
        <strain evidence="2 3">DSM 28286</strain>
    </source>
</reference>
<keyword evidence="1" id="KW-0472">Membrane</keyword>
<dbReference type="InterPro" id="IPR007404">
    <property type="entry name" value="YdjM-like"/>
</dbReference>
<name>A0A1I5TCG8_9BACT</name>
<dbReference type="STRING" id="1465490.SAMN05444277_10250"/>
<dbReference type="Pfam" id="PF04307">
    <property type="entry name" value="YdjM"/>
    <property type="match status" value="1"/>
</dbReference>
<dbReference type="AlphaFoldDB" id="A0A1I5TCG8"/>
<dbReference type="PANTHER" id="PTHR40031">
    <property type="entry name" value="HYPOTHETICAL MEMBRANE SPANNING PROTEIN"/>
    <property type="match status" value="1"/>
</dbReference>
<keyword evidence="1" id="KW-1133">Transmembrane helix</keyword>
<evidence type="ECO:0000313" key="2">
    <source>
        <dbReference type="EMBL" id="SFP80735.1"/>
    </source>
</evidence>
<dbReference type="PANTHER" id="PTHR40031:SF1">
    <property type="entry name" value="MEMBRANE-BOUND METAL-DEPENDENT HYDROLASE"/>
    <property type="match status" value="1"/>
</dbReference>
<evidence type="ECO:0000256" key="1">
    <source>
        <dbReference type="SAM" id="Phobius"/>
    </source>
</evidence>
<protein>
    <submittedName>
        <fullName evidence="2">Inner membrane protein</fullName>
    </submittedName>
</protein>
<feature type="transmembrane region" description="Helical" evidence="1">
    <location>
        <begin position="125"/>
        <end position="147"/>
    </location>
</feature>
<dbReference type="Proteomes" id="UP000199031">
    <property type="component" value="Unassembled WGS sequence"/>
</dbReference>
<sequence>MDSLTHIVIGACIGEAFAGKKLGKKAMLWGALVQSFPDIDFIAGAWLNPAENLLAHRGFTHSLLFAGIAVTLLALLAERLHRPHNISLKTWILFFIVEMLVHIFIDGFNAYGIGWLEPFSHHRFSFNAIFVIDPFFSIWAGIAFLLLLIIKVHRRKRKFWWKFGVMLPALYLCYCCINKIKIDSAIKKTFSAEHISYTNYFSTTTPFNNLLWYTVAETDSGFYVGYRSLFDEQLRMQLHFFPRNEYLLKNVSDQAALQNLKRFSKGFYTASLQNDTLVFNDLRFGQIAGWQNADAPFAFHYFLQYSDNALVVQRGRFAGWSKGSIAALLERISGDQPWRLLK</sequence>
<keyword evidence="1" id="KW-0812">Transmembrane</keyword>
<feature type="transmembrane region" description="Helical" evidence="1">
    <location>
        <begin position="59"/>
        <end position="76"/>
    </location>
</feature>
<dbReference type="OrthoDB" id="9781927at2"/>
<gene>
    <name evidence="2" type="ORF">SAMN05444277_10250</name>
</gene>
<dbReference type="EMBL" id="FOXQ01000002">
    <property type="protein sequence ID" value="SFP80735.1"/>
    <property type="molecule type" value="Genomic_DNA"/>
</dbReference>
<dbReference type="RefSeq" id="WP_090655449.1">
    <property type="nucleotide sequence ID" value="NZ_FOXQ01000002.1"/>
</dbReference>
<keyword evidence="3" id="KW-1185">Reference proteome</keyword>
<organism evidence="2 3">
    <name type="scientific">Parafilimonas terrae</name>
    <dbReference type="NCBI Taxonomy" id="1465490"/>
    <lineage>
        <taxon>Bacteria</taxon>
        <taxon>Pseudomonadati</taxon>
        <taxon>Bacteroidota</taxon>
        <taxon>Chitinophagia</taxon>
        <taxon>Chitinophagales</taxon>
        <taxon>Chitinophagaceae</taxon>
        <taxon>Parafilimonas</taxon>
    </lineage>
</organism>
<feature type="transmembrane region" description="Helical" evidence="1">
    <location>
        <begin position="88"/>
        <end position="105"/>
    </location>
</feature>